<feature type="domain" description="Rhodopsin" evidence="8">
    <location>
        <begin position="26"/>
        <end position="286"/>
    </location>
</feature>
<keyword evidence="4 7" id="KW-0472">Membrane</keyword>
<accession>A0A2T2NV07</accession>
<evidence type="ECO:0000313" key="10">
    <source>
        <dbReference type="Proteomes" id="UP000240883"/>
    </source>
</evidence>
<evidence type="ECO:0000256" key="6">
    <source>
        <dbReference type="SAM" id="MobiDB-lite"/>
    </source>
</evidence>
<evidence type="ECO:0000259" key="8">
    <source>
        <dbReference type="Pfam" id="PF20684"/>
    </source>
</evidence>
<dbReference type="Pfam" id="PF20684">
    <property type="entry name" value="Fung_rhodopsin"/>
    <property type="match status" value="1"/>
</dbReference>
<dbReference type="EMBL" id="KZ678133">
    <property type="protein sequence ID" value="PSN69223.1"/>
    <property type="molecule type" value="Genomic_DNA"/>
</dbReference>
<reference evidence="9 10" key="1">
    <citation type="journal article" date="2018" name="Front. Microbiol.">
        <title>Genome-Wide Analysis of Corynespora cassiicola Leaf Fall Disease Putative Effectors.</title>
        <authorList>
            <person name="Lopez D."/>
            <person name="Ribeiro S."/>
            <person name="Label P."/>
            <person name="Fumanal B."/>
            <person name="Venisse J.S."/>
            <person name="Kohler A."/>
            <person name="de Oliveira R.R."/>
            <person name="Labutti K."/>
            <person name="Lipzen A."/>
            <person name="Lail K."/>
            <person name="Bauer D."/>
            <person name="Ohm R.A."/>
            <person name="Barry K.W."/>
            <person name="Spatafora J."/>
            <person name="Grigoriev I.V."/>
            <person name="Martin F.M."/>
            <person name="Pujade-Renaud V."/>
        </authorList>
    </citation>
    <scope>NUCLEOTIDE SEQUENCE [LARGE SCALE GENOMIC DNA]</scope>
    <source>
        <strain evidence="9 10">Philippines</strain>
    </source>
</reference>
<gene>
    <name evidence="9" type="ORF">BS50DRAFT_572383</name>
</gene>
<dbReference type="AlphaFoldDB" id="A0A2T2NV07"/>
<feature type="transmembrane region" description="Helical" evidence="7">
    <location>
        <begin position="220"/>
        <end position="242"/>
    </location>
</feature>
<evidence type="ECO:0000256" key="1">
    <source>
        <dbReference type="ARBA" id="ARBA00004141"/>
    </source>
</evidence>
<feature type="transmembrane region" description="Helical" evidence="7">
    <location>
        <begin position="262"/>
        <end position="284"/>
    </location>
</feature>
<evidence type="ECO:0000256" key="4">
    <source>
        <dbReference type="ARBA" id="ARBA00023136"/>
    </source>
</evidence>
<dbReference type="InterPro" id="IPR052337">
    <property type="entry name" value="SAT4-like"/>
</dbReference>
<comment type="subcellular location">
    <subcellularLocation>
        <location evidence="1">Membrane</location>
        <topology evidence="1">Multi-pass membrane protein</topology>
    </subcellularLocation>
</comment>
<protein>
    <recommendedName>
        <fullName evidence="8">Rhodopsin domain-containing protein</fullName>
    </recommendedName>
</protein>
<keyword evidence="2 7" id="KW-0812">Transmembrane</keyword>
<keyword evidence="10" id="KW-1185">Reference proteome</keyword>
<evidence type="ECO:0000256" key="7">
    <source>
        <dbReference type="SAM" id="Phobius"/>
    </source>
</evidence>
<dbReference type="PANTHER" id="PTHR33048">
    <property type="entry name" value="PTH11-LIKE INTEGRAL MEMBRANE PROTEIN (AFU_ORTHOLOGUE AFUA_5G11245)"/>
    <property type="match status" value="1"/>
</dbReference>
<proteinExistence type="inferred from homology"/>
<dbReference type="GO" id="GO:0016020">
    <property type="term" value="C:membrane"/>
    <property type="evidence" value="ECO:0007669"/>
    <property type="project" value="UniProtKB-SubCell"/>
</dbReference>
<evidence type="ECO:0000313" key="9">
    <source>
        <dbReference type="EMBL" id="PSN69223.1"/>
    </source>
</evidence>
<feature type="transmembrane region" description="Helical" evidence="7">
    <location>
        <begin position="128"/>
        <end position="149"/>
    </location>
</feature>
<keyword evidence="3 7" id="KW-1133">Transmembrane helix</keyword>
<dbReference type="PANTHER" id="PTHR33048:SF157">
    <property type="entry name" value="INTEGRAL MEMBRANE PROTEIN"/>
    <property type="match status" value="1"/>
</dbReference>
<dbReference type="Proteomes" id="UP000240883">
    <property type="component" value="Unassembled WGS sequence"/>
</dbReference>
<name>A0A2T2NV07_CORCC</name>
<comment type="similarity">
    <text evidence="5">Belongs to the SAT4 family.</text>
</comment>
<dbReference type="InterPro" id="IPR049326">
    <property type="entry name" value="Rhodopsin_dom_fungi"/>
</dbReference>
<feature type="transmembrane region" description="Helical" evidence="7">
    <location>
        <begin position="6"/>
        <end position="26"/>
    </location>
</feature>
<evidence type="ECO:0000256" key="5">
    <source>
        <dbReference type="ARBA" id="ARBA00038359"/>
    </source>
</evidence>
<dbReference type="OrthoDB" id="3934549at2759"/>
<sequence>MFIRPGFVVVIVGFTLTSLSTIIVALRYYCRYFLMGSIGATDHLMLTAVVLTWGNTVVNYYQDETSRNFRPSFFRKPEKRPQIESALRGTLLTWYIYRMTYVVALCFVKLSILFFYRAIASNIKFRRIVYVMIGFVCTYSFASTVAAAFQCANPVNAWDTTGYLAQFDGNPNTKRPKFKCYDPTTLWVLTAAINLFTDVVILLLPIPTLLGLRVPMNKRLALIGIFSVGIMAIVASCVRMWVMALWSESPFNSARFGADLLLWGQVETNSGIISASVPFLRLIFRRRASSSKAGSNEKGRRVISPPKPIPTDNKPLEMDSEAFFDGPGKGPDGDPQWKPFITVPASLDDSTRGSIAGEPVGPHTTV</sequence>
<feature type="region of interest" description="Disordered" evidence="6">
    <location>
        <begin position="294"/>
        <end position="366"/>
    </location>
</feature>
<evidence type="ECO:0000256" key="2">
    <source>
        <dbReference type="ARBA" id="ARBA00022692"/>
    </source>
</evidence>
<organism evidence="9 10">
    <name type="scientific">Corynespora cassiicola Philippines</name>
    <dbReference type="NCBI Taxonomy" id="1448308"/>
    <lineage>
        <taxon>Eukaryota</taxon>
        <taxon>Fungi</taxon>
        <taxon>Dikarya</taxon>
        <taxon>Ascomycota</taxon>
        <taxon>Pezizomycotina</taxon>
        <taxon>Dothideomycetes</taxon>
        <taxon>Pleosporomycetidae</taxon>
        <taxon>Pleosporales</taxon>
        <taxon>Corynesporascaceae</taxon>
        <taxon>Corynespora</taxon>
    </lineage>
</organism>
<feature type="transmembrane region" description="Helical" evidence="7">
    <location>
        <begin position="186"/>
        <end position="208"/>
    </location>
</feature>
<evidence type="ECO:0000256" key="3">
    <source>
        <dbReference type="ARBA" id="ARBA00022989"/>
    </source>
</evidence>
<dbReference type="STRING" id="1448308.A0A2T2NV07"/>
<feature type="transmembrane region" description="Helical" evidence="7">
    <location>
        <begin position="95"/>
        <end position="116"/>
    </location>
</feature>